<name>A0A8E6ETM5_9BACT</name>
<gene>
    <name evidence="2" type="ORF">KIH39_15695</name>
</gene>
<dbReference type="Pfam" id="PF16263">
    <property type="entry name" value="DUF4917"/>
    <property type="match status" value="1"/>
</dbReference>
<reference evidence="2" key="1">
    <citation type="submission" date="2021-05" db="EMBL/GenBank/DDBJ databases">
        <title>Complete genome sequence of the cellulolytic planctomycete Telmatocola sphagniphila SP2T and characterization of the first cellulase from planctomycetes.</title>
        <authorList>
            <person name="Rakitin A.L."/>
            <person name="Beletsky A.V."/>
            <person name="Naumoff D.G."/>
            <person name="Kulichevskaya I.S."/>
            <person name="Mardanov A.V."/>
            <person name="Ravin N.V."/>
            <person name="Dedysh S.N."/>
        </authorList>
    </citation>
    <scope>NUCLEOTIDE SEQUENCE</scope>
    <source>
        <strain evidence="2">SP2T</strain>
    </source>
</reference>
<evidence type="ECO:0000256" key="1">
    <source>
        <dbReference type="SAM" id="MobiDB-lite"/>
    </source>
</evidence>
<dbReference type="RefSeq" id="WP_213494172.1">
    <property type="nucleotide sequence ID" value="NZ_CP074694.1"/>
</dbReference>
<dbReference type="EMBL" id="CP074694">
    <property type="protein sequence ID" value="QVL30295.1"/>
    <property type="molecule type" value="Genomic_DNA"/>
</dbReference>
<evidence type="ECO:0000313" key="2">
    <source>
        <dbReference type="EMBL" id="QVL30295.1"/>
    </source>
</evidence>
<protein>
    <submittedName>
        <fullName evidence="2">DUF4917 family protein</fullName>
    </submittedName>
</protein>
<evidence type="ECO:0000313" key="3">
    <source>
        <dbReference type="Proteomes" id="UP000676194"/>
    </source>
</evidence>
<proteinExistence type="predicted"/>
<keyword evidence="3" id="KW-1185">Reference proteome</keyword>
<accession>A0A8E6ETM5</accession>
<organism evidence="2 3">
    <name type="scientific">Telmatocola sphagniphila</name>
    <dbReference type="NCBI Taxonomy" id="1123043"/>
    <lineage>
        <taxon>Bacteria</taxon>
        <taxon>Pseudomonadati</taxon>
        <taxon>Planctomycetota</taxon>
        <taxon>Planctomycetia</taxon>
        <taxon>Gemmatales</taxon>
        <taxon>Gemmataceae</taxon>
    </lineage>
</organism>
<dbReference type="Proteomes" id="UP000676194">
    <property type="component" value="Chromosome"/>
</dbReference>
<feature type="region of interest" description="Disordered" evidence="1">
    <location>
        <begin position="1"/>
        <end position="25"/>
    </location>
</feature>
<sequence>MSRSLAKTIKPGSEARSVENHTGVSYKPTERTRIRAIEPISFKEALSIADEHGKKHLMLGNGFSIALRPAIFTYNTLYERAKDSKKLSAEMQDVFDKLGTTDFELVMEALENAAILVSLYEKSNPRLAKTLKKEAAHLRDVLAETIAENHPSRPHDITPEQYASCKRFLANFDGQIYTLNYDLLLYWTLMQSEVEPRVKSDDGFRNPEGREEEFVTWDVQNTNEQRIFYLHGALHIYDAGADLLKFTWSKTSVALIDQIKSSLAKREYPLIVTEGTSDQKKTRIQHSNFLGRAYRSFSAITGSLFIYGHSLADNDEHLLKLIDKGKVTKVFVGIYGEPTSERNLAIIDRARKFQTRRRSGSPPDVYFFDASSAHVWDAQDFGTVEKKGKNSAN</sequence>
<dbReference type="KEGG" id="tsph:KIH39_15695"/>
<dbReference type="InterPro" id="IPR032581">
    <property type="entry name" value="DUF4917"/>
</dbReference>
<dbReference type="AlphaFoldDB" id="A0A8E6ETM5"/>